<dbReference type="RefSeq" id="WP_380930741.1">
    <property type="nucleotide sequence ID" value="NZ_JBHUGS010000003.1"/>
</dbReference>
<comment type="caution">
    <text evidence="2">The sequence shown here is derived from an EMBL/GenBank/DDBJ whole genome shotgun (WGS) entry which is preliminary data.</text>
</comment>
<evidence type="ECO:0000313" key="3">
    <source>
        <dbReference type="Proteomes" id="UP001597400"/>
    </source>
</evidence>
<keyword evidence="1" id="KW-1133">Transmembrane helix</keyword>
<organism evidence="2 3">
    <name type="scientific">Sphingomonas arantia</name>
    <dbReference type="NCBI Taxonomy" id="1460676"/>
    <lineage>
        <taxon>Bacteria</taxon>
        <taxon>Pseudomonadati</taxon>
        <taxon>Pseudomonadota</taxon>
        <taxon>Alphaproteobacteria</taxon>
        <taxon>Sphingomonadales</taxon>
        <taxon>Sphingomonadaceae</taxon>
        <taxon>Sphingomonas</taxon>
    </lineage>
</organism>
<sequence length="58" mass="5743">MIAIGCLALLVLPLAGLACGGWIAGPDGGVWGAAIGFGLALGVCGFSAYALRVIGRRR</sequence>
<accession>A0ABW4U1C1</accession>
<proteinExistence type="predicted"/>
<keyword evidence="1" id="KW-0472">Membrane</keyword>
<keyword evidence="3" id="KW-1185">Reference proteome</keyword>
<dbReference type="Proteomes" id="UP001597400">
    <property type="component" value="Unassembled WGS sequence"/>
</dbReference>
<keyword evidence="1" id="KW-0812">Transmembrane</keyword>
<gene>
    <name evidence="2" type="ORF">ACFSGX_13835</name>
</gene>
<feature type="transmembrane region" description="Helical" evidence="1">
    <location>
        <begin position="30"/>
        <end position="51"/>
    </location>
</feature>
<evidence type="ECO:0000313" key="2">
    <source>
        <dbReference type="EMBL" id="MFD1951849.1"/>
    </source>
</evidence>
<dbReference type="EMBL" id="JBHUGS010000003">
    <property type="protein sequence ID" value="MFD1951849.1"/>
    <property type="molecule type" value="Genomic_DNA"/>
</dbReference>
<evidence type="ECO:0000256" key="1">
    <source>
        <dbReference type="SAM" id="Phobius"/>
    </source>
</evidence>
<reference evidence="3" key="1">
    <citation type="journal article" date="2019" name="Int. J. Syst. Evol. Microbiol.">
        <title>The Global Catalogue of Microorganisms (GCM) 10K type strain sequencing project: providing services to taxonomists for standard genome sequencing and annotation.</title>
        <authorList>
            <consortium name="The Broad Institute Genomics Platform"/>
            <consortium name="The Broad Institute Genome Sequencing Center for Infectious Disease"/>
            <person name="Wu L."/>
            <person name="Ma J."/>
        </authorList>
    </citation>
    <scope>NUCLEOTIDE SEQUENCE [LARGE SCALE GENOMIC DNA]</scope>
    <source>
        <strain evidence="3">CGMCC 1.12702</strain>
    </source>
</reference>
<name>A0ABW4U1C1_9SPHN</name>
<protein>
    <submittedName>
        <fullName evidence="2">Uncharacterized protein</fullName>
    </submittedName>
</protein>